<feature type="compositionally biased region" description="Low complexity" evidence="1">
    <location>
        <begin position="78"/>
        <end position="97"/>
    </location>
</feature>
<keyword evidence="2" id="KW-0614">Plasmid</keyword>
<proteinExistence type="predicted"/>
<dbReference type="RefSeq" id="WP_268047125.1">
    <property type="nucleotide sequence ID" value="NZ_CP104066.1"/>
</dbReference>
<geneLocation type="plasmid" evidence="2 4">
    <name>unnamed2</name>
</geneLocation>
<protein>
    <submittedName>
        <fullName evidence="2">Uncharacterized protein</fullName>
    </submittedName>
</protein>
<dbReference type="EMBL" id="CP104066">
    <property type="protein sequence ID" value="WAH39541.1"/>
    <property type="molecule type" value="Genomic_DNA"/>
</dbReference>
<accession>A0ABY6Z9F6</accession>
<dbReference type="EMBL" id="CP104066">
    <property type="protein sequence ID" value="WAH39481.1"/>
    <property type="molecule type" value="Genomic_DNA"/>
</dbReference>
<feature type="compositionally biased region" description="Polar residues" evidence="1">
    <location>
        <begin position="98"/>
        <end position="110"/>
    </location>
</feature>
<organism evidence="2 4">
    <name type="scientific">Alicyclobacillus dauci</name>
    <dbReference type="NCBI Taxonomy" id="1475485"/>
    <lineage>
        <taxon>Bacteria</taxon>
        <taxon>Bacillati</taxon>
        <taxon>Bacillota</taxon>
        <taxon>Bacilli</taxon>
        <taxon>Bacillales</taxon>
        <taxon>Alicyclobacillaceae</taxon>
        <taxon>Alicyclobacillus</taxon>
    </lineage>
</organism>
<feature type="region of interest" description="Disordered" evidence="1">
    <location>
        <begin position="1"/>
        <end position="27"/>
    </location>
</feature>
<gene>
    <name evidence="3" type="ORF">NZD86_23935</name>
    <name evidence="2" type="ORF">NZD86_24235</name>
</gene>
<dbReference type="Proteomes" id="UP001164803">
    <property type="component" value="Plasmid unnamed2"/>
</dbReference>
<evidence type="ECO:0000313" key="2">
    <source>
        <dbReference type="EMBL" id="WAH39481.1"/>
    </source>
</evidence>
<evidence type="ECO:0000313" key="4">
    <source>
        <dbReference type="Proteomes" id="UP001164803"/>
    </source>
</evidence>
<name>A0ABY6Z9F6_9BACL</name>
<evidence type="ECO:0000313" key="3">
    <source>
        <dbReference type="EMBL" id="WAH39541.1"/>
    </source>
</evidence>
<feature type="region of interest" description="Disordered" evidence="1">
    <location>
        <begin position="78"/>
        <end position="110"/>
    </location>
</feature>
<reference evidence="2" key="1">
    <citation type="submission" date="2022-08" db="EMBL/GenBank/DDBJ databases">
        <title>Alicyclobacillus dauci DSM2870, complete genome.</title>
        <authorList>
            <person name="Wang Q."/>
            <person name="Cai R."/>
            <person name="Wang Z."/>
        </authorList>
    </citation>
    <scope>NUCLEOTIDE SEQUENCE</scope>
    <source>
        <strain evidence="2">DSM 28700</strain>
        <plasmid evidence="2">unnamed2</plasmid>
    </source>
</reference>
<keyword evidence="4" id="KW-1185">Reference proteome</keyword>
<evidence type="ECO:0000256" key="1">
    <source>
        <dbReference type="SAM" id="MobiDB-lite"/>
    </source>
</evidence>
<sequence length="178" mass="20131">MSKAERFRSLAKSKNEPDTTNPSKSDVIDEIVGASTVEIAATSTEKFSSNNNSNSITEQATVTVNQNIEQEHTSYSVNNNTETNNISSSVNSNSITEQSNVTETRRNASATRIPRPIEEFEKRLKRPTIEETHTRATWLVRNDLLKRLEKLAKHQQRGFKTHVVNYAIERILDELEGK</sequence>
<feature type="compositionally biased region" description="Basic and acidic residues" evidence="1">
    <location>
        <begin position="1"/>
        <end position="17"/>
    </location>
</feature>